<evidence type="ECO:0000256" key="1">
    <source>
        <dbReference type="SAM" id="Phobius"/>
    </source>
</evidence>
<evidence type="ECO:0000313" key="3">
    <source>
        <dbReference type="Proteomes" id="UP000298358"/>
    </source>
</evidence>
<feature type="transmembrane region" description="Helical" evidence="1">
    <location>
        <begin position="6"/>
        <end position="30"/>
    </location>
</feature>
<keyword evidence="1" id="KW-0472">Membrane</keyword>
<accession>A0A4Y9FZ52</accession>
<name>A0A4Y9FZ52_9MICO</name>
<protein>
    <submittedName>
        <fullName evidence="2">Uncharacterized protein</fullName>
    </submittedName>
</protein>
<dbReference type="Proteomes" id="UP000298358">
    <property type="component" value="Unassembled WGS sequence"/>
</dbReference>
<dbReference type="OrthoDB" id="4822551at2"/>
<sequence>MSGDSSGFQLLGLLSPLDILFAFVSLVLVFTTADRRGLPGIILRRPLEISREAPQASAPPRADR</sequence>
<gene>
    <name evidence="2" type="ORF">E4U02_04005</name>
</gene>
<evidence type="ECO:0000313" key="2">
    <source>
        <dbReference type="EMBL" id="TFU33832.1"/>
    </source>
</evidence>
<proteinExistence type="predicted"/>
<dbReference type="AlphaFoldDB" id="A0A4Y9FZ52"/>
<reference evidence="2 3" key="1">
    <citation type="submission" date="2019-03" db="EMBL/GenBank/DDBJ databases">
        <title>Diversity of the mouse oral microbiome.</title>
        <authorList>
            <person name="Joseph S."/>
            <person name="Aduse-Opoku J."/>
            <person name="Curtis M."/>
            <person name="Wade W."/>
            <person name="Hashim A."/>
        </authorList>
    </citation>
    <scope>NUCLEOTIDE SEQUENCE [LARGE SCALE GENOMIC DNA]</scope>
    <source>
        <strain evidence="2 3">P1012</strain>
    </source>
</reference>
<keyword evidence="3" id="KW-1185">Reference proteome</keyword>
<keyword evidence="1" id="KW-0812">Transmembrane</keyword>
<comment type="caution">
    <text evidence="2">The sequence shown here is derived from an EMBL/GenBank/DDBJ whole genome shotgun (WGS) entry which is preliminary data.</text>
</comment>
<dbReference type="EMBL" id="SPQB01000005">
    <property type="protein sequence ID" value="TFU33832.1"/>
    <property type="molecule type" value="Genomic_DNA"/>
</dbReference>
<keyword evidence="1" id="KW-1133">Transmembrane helix</keyword>
<organism evidence="2 3">
    <name type="scientific">Microbacterium paludicola</name>
    <dbReference type="NCBI Taxonomy" id="300019"/>
    <lineage>
        <taxon>Bacteria</taxon>
        <taxon>Bacillati</taxon>
        <taxon>Actinomycetota</taxon>
        <taxon>Actinomycetes</taxon>
        <taxon>Micrococcales</taxon>
        <taxon>Microbacteriaceae</taxon>
        <taxon>Microbacterium</taxon>
    </lineage>
</organism>
<dbReference type="RefSeq" id="WP_135113421.1">
    <property type="nucleotide sequence ID" value="NZ_JADGLL010000005.1"/>
</dbReference>